<organism evidence="1 2">
    <name type="scientific">Romanomermis culicivorax</name>
    <name type="common">Nematode worm</name>
    <dbReference type="NCBI Taxonomy" id="13658"/>
    <lineage>
        <taxon>Eukaryota</taxon>
        <taxon>Metazoa</taxon>
        <taxon>Ecdysozoa</taxon>
        <taxon>Nematoda</taxon>
        <taxon>Enoplea</taxon>
        <taxon>Dorylaimia</taxon>
        <taxon>Mermithida</taxon>
        <taxon>Mermithoidea</taxon>
        <taxon>Mermithidae</taxon>
        <taxon>Romanomermis</taxon>
    </lineage>
</organism>
<accession>A0A915J9S4</accession>
<evidence type="ECO:0000313" key="2">
    <source>
        <dbReference type="WBParaSite" id="nRc.2.0.1.t23229-RA"/>
    </source>
</evidence>
<name>A0A915J9S4_ROMCU</name>
<reference evidence="2" key="1">
    <citation type="submission" date="2022-11" db="UniProtKB">
        <authorList>
            <consortium name="WormBaseParasite"/>
        </authorList>
    </citation>
    <scope>IDENTIFICATION</scope>
</reference>
<dbReference type="Proteomes" id="UP000887565">
    <property type="component" value="Unplaced"/>
</dbReference>
<evidence type="ECO:0000313" key="1">
    <source>
        <dbReference type="Proteomes" id="UP000887565"/>
    </source>
</evidence>
<protein>
    <submittedName>
        <fullName evidence="2">Uncharacterized protein</fullName>
    </submittedName>
</protein>
<keyword evidence="1" id="KW-1185">Reference proteome</keyword>
<dbReference type="WBParaSite" id="nRc.2.0.1.t23229-RA">
    <property type="protein sequence ID" value="nRc.2.0.1.t23229-RA"/>
    <property type="gene ID" value="nRc.2.0.1.g23229"/>
</dbReference>
<sequence>MPVSSLGTACDAGKHWHDAPEFDDNVDRAGHIGWWCALEFDKNSNGWSWWWWYCEPGQRCWDVEPGNRRHCVCIGHGM</sequence>
<dbReference type="AlphaFoldDB" id="A0A915J9S4"/>
<proteinExistence type="predicted"/>